<comment type="caution">
    <text evidence="1">The sequence shown here is derived from an EMBL/GenBank/DDBJ whole genome shotgun (WGS) entry which is preliminary data.</text>
</comment>
<dbReference type="EMBL" id="CM034414">
    <property type="protein sequence ID" value="KAJ0170197.1"/>
    <property type="molecule type" value="Genomic_DNA"/>
</dbReference>
<evidence type="ECO:0000313" key="2">
    <source>
        <dbReference type="Proteomes" id="UP000824533"/>
    </source>
</evidence>
<organism evidence="1 2">
    <name type="scientific">Dendrolimus kikuchii</name>
    <dbReference type="NCBI Taxonomy" id="765133"/>
    <lineage>
        <taxon>Eukaryota</taxon>
        <taxon>Metazoa</taxon>
        <taxon>Ecdysozoa</taxon>
        <taxon>Arthropoda</taxon>
        <taxon>Hexapoda</taxon>
        <taxon>Insecta</taxon>
        <taxon>Pterygota</taxon>
        <taxon>Neoptera</taxon>
        <taxon>Endopterygota</taxon>
        <taxon>Lepidoptera</taxon>
        <taxon>Glossata</taxon>
        <taxon>Ditrysia</taxon>
        <taxon>Bombycoidea</taxon>
        <taxon>Lasiocampidae</taxon>
        <taxon>Dendrolimus</taxon>
    </lineage>
</organism>
<proteinExistence type="predicted"/>
<dbReference type="Proteomes" id="UP000824533">
    <property type="component" value="Linkage Group LG28"/>
</dbReference>
<sequence length="114" mass="13130">MADVEDNVDVETKYDTLEEILKSNDPSKMPSTKELLEMLETSNVPEDMKDNLRAMLTGGVPQVFGGYGSILAVLFVLLIFFILLFFGYKLYKSIKDKEKKRQEKKMAKQMKKKK</sequence>
<reference evidence="1 2" key="1">
    <citation type="journal article" date="2021" name="Front. Genet.">
        <title>Chromosome-Level Genome Assembly Reveals Significant Gene Expansion in the Toll and IMD Signaling Pathways of Dendrolimus kikuchii.</title>
        <authorList>
            <person name="Zhou J."/>
            <person name="Wu P."/>
            <person name="Xiong Z."/>
            <person name="Liu N."/>
            <person name="Zhao N."/>
            <person name="Ji M."/>
            <person name="Qiu Y."/>
            <person name="Yang B."/>
        </authorList>
    </citation>
    <scope>NUCLEOTIDE SEQUENCE [LARGE SCALE GENOMIC DNA]</scope>
    <source>
        <strain evidence="1">Ann1</strain>
    </source>
</reference>
<gene>
    <name evidence="1" type="ORF">K1T71_014125</name>
</gene>
<accession>A0ACC1CFG8</accession>
<protein>
    <submittedName>
        <fullName evidence="1">Uncharacterized protein</fullName>
    </submittedName>
</protein>
<evidence type="ECO:0000313" key="1">
    <source>
        <dbReference type="EMBL" id="KAJ0170197.1"/>
    </source>
</evidence>
<keyword evidence="2" id="KW-1185">Reference proteome</keyword>
<name>A0ACC1CFG8_9NEOP</name>